<dbReference type="InterPro" id="IPR015943">
    <property type="entry name" value="WD40/YVTN_repeat-like_dom_sf"/>
</dbReference>
<evidence type="ECO:0000256" key="2">
    <source>
        <dbReference type="ARBA" id="ARBA00022517"/>
    </source>
</evidence>
<feature type="repeat" description="WD" evidence="8">
    <location>
        <begin position="507"/>
        <end position="540"/>
    </location>
</feature>
<dbReference type="GO" id="GO:2000234">
    <property type="term" value="P:positive regulation of rRNA processing"/>
    <property type="evidence" value="ECO:0007669"/>
    <property type="project" value="TreeGrafter"/>
</dbReference>
<dbReference type="Gene3D" id="2.130.10.10">
    <property type="entry name" value="YVTN repeat-like/Quinoprotein amine dehydrogenase"/>
    <property type="match status" value="3"/>
</dbReference>
<dbReference type="InterPro" id="IPR001680">
    <property type="entry name" value="WD40_rpt"/>
</dbReference>
<dbReference type="SMART" id="SM00320">
    <property type="entry name" value="WD40"/>
    <property type="match status" value="5"/>
</dbReference>
<keyword evidence="2" id="KW-0690">Ribosome biogenesis</keyword>
<evidence type="ECO:0000256" key="7">
    <source>
        <dbReference type="ARBA" id="ARBA00023242"/>
    </source>
</evidence>
<evidence type="ECO:0000256" key="6">
    <source>
        <dbReference type="ARBA" id="ARBA00023163"/>
    </source>
</evidence>
<evidence type="ECO:0000256" key="9">
    <source>
        <dbReference type="SAM" id="MobiDB-lite"/>
    </source>
</evidence>
<keyword evidence="6" id="KW-0804">Transcription</keyword>
<organism evidence="11 12">
    <name type="scientific">Amanita thiersii Skay4041</name>
    <dbReference type="NCBI Taxonomy" id="703135"/>
    <lineage>
        <taxon>Eukaryota</taxon>
        <taxon>Fungi</taxon>
        <taxon>Dikarya</taxon>
        <taxon>Basidiomycota</taxon>
        <taxon>Agaricomycotina</taxon>
        <taxon>Agaricomycetes</taxon>
        <taxon>Agaricomycetidae</taxon>
        <taxon>Agaricales</taxon>
        <taxon>Pluteineae</taxon>
        <taxon>Amanitaceae</taxon>
        <taxon>Amanita</taxon>
    </lineage>
</organism>
<keyword evidence="3" id="KW-0698">rRNA processing</keyword>
<dbReference type="Proteomes" id="UP000242287">
    <property type="component" value="Unassembled WGS sequence"/>
</dbReference>
<dbReference type="AlphaFoldDB" id="A0A2A9NNG0"/>
<sequence length="890" mass="98784">MPKKRQVATPKLPPQSKSAWDWASLTDPSASRVPPIYTKDGRHVATDVICLYATYQYYSYFFSLVGPSVKIYSVTTGQVVSTLTAPRLSSQVDEFHVLTSAVLNPCNAFQLITGSLDGRLLIWDFLDATLLQTVDLAQPIHCICAHEKFKDSVFVAASKTGKQKINDNAIVLQVSLRTDADDNSKPRKSPVILAIGKTRFPTGLAFSPTGTWLVATAGHKVYVAQSASFKAGFVKYVSPEHLTCLAFHPFDDYFATGDKKGVVRLWYCLNENIAVNIRDVEKRTQTMSLHWHAHAVTSIAFTTNGAYLLSGGEEAVLVIWQLHTGTKEFVPRLGAPISTVSVSKASGDEEYLVGLADATYCFVRQETLRISRSYAGIKLDPTPLYGPVIPKVFSPIAVHEKTSTLILPSSHPSSLQIYSPSSSKLLYDLEISPTNRVSRRDEKPIDPPRVEKVAVSPCNRWMATIDAREKDDSFHGETYLKIWEWDHKTGFWILNTRIDRPHGLARVTSLAFSPSPSLSRNVYLASTGDDGAVKIWGIRTVKDKSGQTEEYWVTRSTFNLRSELPSAVSWSSDASLLAVSLGPYVAVYDPNLSGIRQLINSPECPATTGVQFIGRGGRYLAIVGQQDVVLWDLVVQSARWHYRIPNPIQQLIPHPQGDSFVVFHCPSTSEVKRTVALTFNVKSSLPVNEQSIPYVFRSIVHYAQSARMCKFCFVGVTTSWGVVSFGEDILQVTQEGSHGNKIATNATPLKRSLFHDIFGESAFTHLPEERPTLQSISSSGAGRLGSTLGIFDGPSHTLPPISVVFDDIMEGFLQTQPRDTERPTVVEEDEDVDMEGEPPEVVTLESQRLQTRRIDQEEVNSLVSLFKTQIIGRKLVYFLYDFDFKIQSYA</sequence>
<feature type="region of interest" description="Disordered" evidence="9">
    <location>
        <begin position="818"/>
        <end position="838"/>
    </location>
</feature>
<evidence type="ECO:0000256" key="1">
    <source>
        <dbReference type="ARBA" id="ARBA00004604"/>
    </source>
</evidence>
<dbReference type="SUPFAM" id="SSF50978">
    <property type="entry name" value="WD40 repeat-like"/>
    <property type="match status" value="1"/>
</dbReference>
<feature type="region of interest" description="Disordered" evidence="9">
    <location>
        <begin position="1"/>
        <end position="20"/>
    </location>
</feature>
<evidence type="ECO:0000256" key="8">
    <source>
        <dbReference type="PROSITE-ProRule" id="PRU00221"/>
    </source>
</evidence>
<evidence type="ECO:0000259" key="10">
    <source>
        <dbReference type="Pfam" id="PF23769"/>
    </source>
</evidence>
<proteinExistence type="predicted"/>
<name>A0A2A9NNG0_9AGAR</name>
<dbReference type="PANTHER" id="PTHR44215">
    <property type="entry name" value="WD REPEAT-CONTAINING PROTEIN 75"/>
    <property type="match status" value="1"/>
</dbReference>
<evidence type="ECO:0000313" key="11">
    <source>
        <dbReference type="EMBL" id="PFH49807.1"/>
    </source>
</evidence>
<dbReference type="OrthoDB" id="4096at2759"/>
<dbReference type="InterPro" id="IPR036322">
    <property type="entry name" value="WD40_repeat_dom_sf"/>
</dbReference>
<dbReference type="GO" id="GO:0032040">
    <property type="term" value="C:small-subunit processome"/>
    <property type="evidence" value="ECO:0007669"/>
    <property type="project" value="InterPro"/>
</dbReference>
<comment type="subcellular location">
    <subcellularLocation>
        <location evidence="1">Nucleus</location>
        <location evidence="1">Nucleolus</location>
    </subcellularLocation>
</comment>
<feature type="domain" description="WD repeat-containing protein 75 second beta-propeller" evidence="10">
    <location>
        <begin position="398"/>
        <end position="664"/>
    </location>
</feature>
<dbReference type="PANTHER" id="PTHR44215:SF1">
    <property type="entry name" value="WD REPEAT-CONTAINING PROTEIN 75"/>
    <property type="match status" value="1"/>
</dbReference>
<evidence type="ECO:0000256" key="4">
    <source>
        <dbReference type="ARBA" id="ARBA00022574"/>
    </source>
</evidence>
<dbReference type="PROSITE" id="PS50082">
    <property type="entry name" value="WD_REPEATS_2"/>
    <property type="match status" value="3"/>
</dbReference>
<dbReference type="GO" id="GO:0006364">
    <property type="term" value="P:rRNA processing"/>
    <property type="evidence" value="ECO:0007669"/>
    <property type="project" value="UniProtKB-KW"/>
</dbReference>
<feature type="repeat" description="WD" evidence="8">
    <location>
        <begin position="289"/>
        <end position="330"/>
    </location>
</feature>
<reference evidence="11 12" key="1">
    <citation type="submission" date="2014-02" db="EMBL/GenBank/DDBJ databases">
        <title>Transposable element dynamics among asymbiotic and ectomycorrhizal Amanita fungi.</title>
        <authorList>
            <consortium name="DOE Joint Genome Institute"/>
            <person name="Hess J."/>
            <person name="Skrede I."/>
            <person name="Wolfe B."/>
            <person name="LaButti K."/>
            <person name="Ohm R.A."/>
            <person name="Grigoriev I.V."/>
            <person name="Pringle A."/>
        </authorList>
    </citation>
    <scope>NUCLEOTIDE SEQUENCE [LARGE SCALE GENOMIC DNA]</scope>
    <source>
        <strain evidence="11 12">SKay4041</strain>
    </source>
</reference>
<dbReference type="Pfam" id="PF23769">
    <property type="entry name" value="Beta-prop_WDR75_2nd"/>
    <property type="match status" value="1"/>
</dbReference>
<accession>A0A2A9NNG0</accession>
<keyword evidence="12" id="KW-1185">Reference proteome</keyword>
<dbReference type="GO" id="GO:0003723">
    <property type="term" value="F:RNA binding"/>
    <property type="evidence" value="ECO:0007669"/>
    <property type="project" value="InterPro"/>
</dbReference>
<evidence type="ECO:0000256" key="5">
    <source>
        <dbReference type="ARBA" id="ARBA00022737"/>
    </source>
</evidence>
<dbReference type="SUPFAM" id="SSF117289">
    <property type="entry name" value="Nucleoporin domain"/>
    <property type="match status" value="1"/>
</dbReference>
<dbReference type="STRING" id="703135.A0A2A9NNG0"/>
<evidence type="ECO:0000313" key="12">
    <source>
        <dbReference type="Proteomes" id="UP000242287"/>
    </source>
</evidence>
<keyword evidence="7" id="KW-0539">Nucleus</keyword>
<dbReference type="GO" id="GO:0045943">
    <property type="term" value="P:positive regulation of transcription by RNA polymerase I"/>
    <property type="evidence" value="ECO:0007669"/>
    <property type="project" value="InterPro"/>
</dbReference>
<feature type="compositionally biased region" description="Acidic residues" evidence="9">
    <location>
        <begin position="826"/>
        <end position="838"/>
    </location>
</feature>
<keyword evidence="5" id="KW-0677">Repeat</keyword>
<keyword evidence="4 8" id="KW-0853">WD repeat</keyword>
<evidence type="ECO:0000256" key="3">
    <source>
        <dbReference type="ARBA" id="ARBA00022552"/>
    </source>
</evidence>
<feature type="repeat" description="WD" evidence="8">
    <location>
        <begin position="111"/>
        <end position="133"/>
    </location>
</feature>
<dbReference type="PROSITE" id="PS50294">
    <property type="entry name" value="WD_REPEATS_REGION"/>
    <property type="match status" value="1"/>
</dbReference>
<dbReference type="Pfam" id="PF23869">
    <property type="entry name" value="Beta-prop_WDR75_1st"/>
    <property type="match status" value="1"/>
</dbReference>
<gene>
    <name evidence="11" type="ORF">AMATHDRAFT_146767</name>
</gene>
<dbReference type="EMBL" id="KZ302019">
    <property type="protein sequence ID" value="PFH49807.1"/>
    <property type="molecule type" value="Genomic_DNA"/>
</dbReference>
<dbReference type="InterPro" id="IPR057644">
    <property type="entry name" value="Beta-prop_WDR75_2nd"/>
</dbReference>
<protein>
    <recommendedName>
        <fullName evidence="10">WD repeat-containing protein 75 second beta-propeller domain-containing protein</fullName>
    </recommendedName>
</protein>
<dbReference type="InterPro" id="IPR053826">
    <property type="entry name" value="WDR75"/>
</dbReference>